<dbReference type="PANTHER" id="PTHR24074">
    <property type="entry name" value="CO-CHAPERONE PROTEIN DJLA"/>
    <property type="match status" value="1"/>
</dbReference>
<dbReference type="eggNOG" id="COG1076">
    <property type="taxonomic scope" value="Bacteria"/>
</dbReference>
<dbReference type="InterPro" id="IPR050817">
    <property type="entry name" value="DjlA_DnaK_co-chaperone"/>
</dbReference>
<dbReference type="InterPro" id="IPR036869">
    <property type="entry name" value="J_dom_sf"/>
</dbReference>
<evidence type="ECO:0000313" key="5">
    <source>
        <dbReference type="Proteomes" id="UP000006866"/>
    </source>
</evidence>
<dbReference type="InterPro" id="IPR029024">
    <property type="entry name" value="TerB-like"/>
</dbReference>
<dbReference type="Pfam" id="PF05099">
    <property type="entry name" value="TerB"/>
    <property type="match status" value="1"/>
</dbReference>
<dbReference type="PRINTS" id="PR00625">
    <property type="entry name" value="JDOMAIN"/>
</dbReference>
<dbReference type="Gene3D" id="1.10.3680.10">
    <property type="entry name" value="TerB-like"/>
    <property type="match status" value="1"/>
</dbReference>
<sequence length="260" mass="29925">MAWMGKLLGGTIGLSFGGPLGAVIGAAIGNHFDQSSSNYSQTRVSGTRARQRTNLNQQEKKQTIFFTSIFSMLAKFAQADGTVNRAEVKTIDNFIKNELKLRGEARQLAIKVFDEAKRKNNSFEEYAQQFYNNFKNEQTLVLGMFDLLFRIAAADNDFHHKEKEYIKKAQRIFGLNESQYQSIRSQYFESADLDNYYKILECSPQADFKEVKRQYRKKAKEFHPDNVIGKGLPEEFVDFAEQEFKKINDAYEKIKAEKNA</sequence>
<dbReference type="CDD" id="cd07316">
    <property type="entry name" value="terB_like_DjlA"/>
    <property type="match status" value="1"/>
</dbReference>
<evidence type="ECO:0000313" key="4">
    <source>
        <dbReference type="EMBL" id="ADO76201.1"/>
    </source>
</evidence>
<feature type="domain" description="J" evidence="3">
    <location>
        <begin position="195"/>
        <end position="259"/>
    </location>
</feature>
<dbReference type="AlphaFoldDB" id="E3DLM1"/>
<dbReference type="CDD" id="cd06257">
    <property type="entry name" value="DnaJ"/>
    <property type="match status" value="1"/>
</dbReference>
<dbReference type="PATRIC" id="fig|572479.3.peg.41"/>
<organism evidence="4 5">
    <name type="scientific">Halanaerobium praevalens (strain ATCC 33744 / DSM 2228 / GSL)</name>
    <dbReference type="NCBI Taxonomy" id="572479"/>
    <lineage>
        <taxon>Bacteria</taxon>
        <taxon>Bacillati</taxon>
        <taxon>Bacillota</taxon>
        <taxon>Clostridia</taxon>
        <taxon>Halanaerobiales</taxon>
        <taxon>Halanaerobiaceae</taxon>
        <taxon>Halanaerobium</taxon>
    </lineage>
</organism>
<evidence type="ECO:0000256" key="1">
    <source>
        <dbReference type="ARBA" id="ARBA00022705"/>
    </source>
</evidence>
<evidence type="ECO:0000259" key="3">
    <source>
        <dbReference type="PROSITE" id="PS50076"/>
    </source>
</evidence>
<dbReference type="SUPFAM" id="SSF158682">
    <property type="entry name" value="TerB-like"/>
    <property type="match status" value="1"/>
</dbReference>
<protein>
    <submittedName>
        <fullName evidence="4">Heat shock protein DnaJ domain protein</fullName>
    </submittedName>
</protein>
<reference evidence="5" key="1">
    <citation type="submission" date="2010-10" db="EMBL/GenBank/DDBJ databases">
        <title>The complete genome of Halanaerobium praevalens DSM 2228.</title>
        <authorList>
            <consortium name="US DOE Joint Genome Institute (JGI-PGF)"/>
            <person name="Lucas S."/>
            <person name="Copeland A."/>
            <person name="Lapidus A."/>
            <person name="Glavina del Rio T."/>
            <person name="Dalin E."/>
            <person name="Tice H."/>
            <person name="Bruce D."/>
            <person name="Goodwin L."/>
            <person name="Pitluck S."/>
            <person name="Kyrpides N."/>
            <person name="Mavromatis K."/>
            <person name="Ivanova N."/>
            <person name="Ovchinnikova G."/>
            <person name="Chertkov O."/>
            <person name="Detter J.C."/>
            <person name="Han C."/>
            <person name="Larimer F."/>
            <person name="Land M."/>
            <person name="Hauser L."/>
            <person name="Markowitz V."/>
            <person name="Cheng J.-F."/>
            <person name="Hugenholtz P."/>
            <person name="Woyke T."/>
            <person name="Wu D."/>
            <person name="Tindall B."/>
            <person name="Pomrenke H.G."/>
            <person name="Brambilla E."/>
            <person name="Klenk H.-P."/>
            <person name="Eisen J.A."/>
        </authorList>
    </citation>
    <scope>NUCLEOTIDE SEQUENCE [LARGE SCALE GENOMIC DNA]</scope>
    <source>
        <strain evidence="5">ATCC 33744 / DSM 2228 / GSL</strain>
    </source>
</reference>
<dbReference type="Proteomes" id="UP000006866">
    <property type="component" value="Chromosome"/>
</dbReference>
<name>E3DLM1_HALPG</name>
<keyword evidence="4" id="KW-0346">Stress response</keyword>
<dbReference type="SMART" id="SM00271">
    <property type="entry name" value="DnaJ"/>
    <property type="match status" value="1"/>
</dbReference>
<feature type="compositionally biased region" description="Polar residues" evidence="2">
    <location>
        <begin position="36"/>
        <end position="45"/>
    </location>
</feature>
<dbReference type="GO" id="GO:0006260">
    <property type="term" value="P:DNA replication"/>
    <property type="evidence" value="ECO:0007669"/>
    <property type="project" value="UniProtKB-KW"/>
</dbReference>
<accession>E3DLM1</accession>
<dbReference type="RefSeq" id="WP_014552236.1">
    <property type="nucleotide sequence ID" value="NC_017455.1"/>
</dbReference>
<dbReference type="Pfam" id="PF00226">
    <property type="entry name" value="DnaJ"/>
    <property type="match status" value="1"/>
</dbReference>
<keyword evidence="5" id="KW-1185">Reference proteome</keyword>
<gene>
    <name evidence="4" type="ordered locus">Hprae_0040</name>
</gene>
<dbReference type="Gene3D" id="1.10.287.110">
    <property type="entry name" value="DnaJ domain"/>
    <property type="match status" value="1"/>
</dbReference>
<feature type="region of interest" description="Disordered" evidence="2">
    <location>
        <begin position="36"/>
        <end position="55"/>
    </location>
</feature>
<dbReference type="OrthoDB" id="9779889at2"/>
<keyword evidence="1" id="KW-0235">DNA replication</keyword>
<reference evidence="4 5" key="2">
    <citation type="journal article" date="2011" name="Stand. Genomic Sci.">
        <title>Complete genome sequence of the extremely halophilic Halanaerobium praevalens type strain (GSL).</title>
        <authorList>
            <person name="Ivanova N."/>
            <person name="Sikorski J."/>
            <person name="Chertkov O."/>
            <person name="Nolan M."/>
            <person name="Lucas S."/>
            <person name="Hammon N."/>
            <person name="Deshpande S."/>
            <person name="Cheng J.F."/>
            <person name="Tapia R."/>
            <person name="Han C."/>
            <person name="Goodwin L."/>
            <person name="Pitluck S."/>
            <person name="Huntemann M."/>
            <person name="Liolios K."/>
            <person name="Pagani I."/>
            <person name="Mavromatis K."/>
            <person name="Ovchinikova G."/>
            <person name="Pati A."/>
            <person name="Chen A."/>
            <person name="Palaniappan K."/>
            <person name="Land M."/>
            <person name="Hauser L."/>
            <person name="Brambilla E.M."/>
            <person name="Kannan K.P."/>
            <person name="Rohde M."/>
            <person name="Tindall B.J."/>
            <person name="Goker M."/>
            <person name="Detter J.C."/>
            <person name="Woyke T."/>
            <person name="Bristow J."/>
            <person name="Eisen J.A."/>
            <person name="Markowitz V."/>
            <person name="Hugenholtz P."/>
            <person name="Kyrpides N.C."/>
            <person name="Klenk H.P."/>
            <person name="Lapidus A."/>
        </authorList>
    </citation>
    <scope>NUCLEOTIDE SEQUENCE [LARGE SCALE GENOMIC DNA]</scope>
    <source>
        <strain evidence="5">ATCC 33744 / DSM 2228 / GSL</strain>
    </source>
</reference>
<dbReference type="PROSITE" id="PS50076">
    <property type="entry name" value="DNAJ_2"/>
    <property type="match status" value="1"/>
</dbReference>
<dbReference type="InterPro" id="IPR001623">
    <property type="entry name" value="DnaJ_domain"/>
</dbReference>
<dbReference type="STRING" id="572479.Hprae_0040"/>
<dbReference type="HOGENOM" id="CLU_066221_2_0_9"/>
<dbReference type="SUPFAM" id="SSF46565">
    <property type="entry name" value="Chaperone J-domain"/>
    <property type="match status" value="1"/>
</dbReference>
<dbReference type="KEGG" id="hpk:Hprae_0040"/>
<evidence type="ECO:0000256" key="2">
    <source>
        <dbReference type="SAM" id="MobiDB-lite"/>
    </source>
</evidence>
<dbReference type="InterPro" id="IPR007791">
    <property type="entry name" value="DjlA_N"/>
</dbReference>
<proteinExistence type="predicted"/>
<dbReference type="EMBL" id="CP002175">
    <property type="protein sequence ID" value="ADO76201.1"/>
    <property type="molecule type" value="Genomic_DNA"/>
</dbReference>